<dbReference type="EMBL" id="JANVFO010000057">
    <property type="protein sequence ID" value="KAJ3722053.1"/>
    <property type="molecule type" value="Genomic_DNA"/>
</dbReference>
<evidence type="ECO:0000313" key="2">
    <source>
        <dbReference type="Proteomes" id="UP001176059"/>
    </source>
</evidence>
<comment type="caution">
    <text evidence="1">The sequence shown here is derived from an EMBL/GenBank/DDBJ whole genome shotgun (WGS) entry which is preliminary data.</text>
</comment>
<keyword evidence="2" id="KW-1185">Reference proteome</keyword>
<gene>
    <name evidence="1" type="ORF">DFJ43DRAFT_1042230</name>
</gene>
<accession>A0AA38JA81</accession>
<name>A0AA38JA81_9AGAR</name>
<dbReference type="Proteomes" id="UP001176059">
    <property type="component" value="Unassembled WGS sequence"/>
</dbReference>
<reference evidence="1" key="2">
    <citation type="journal article" date="2023" name="Proc. Natl. Acad. Sci. U.S.A.">
        <title>A global phylogenomic analysis of the shiitake genus Lentinula.</title>
        <authorList>
            <person name="Sierra-Patev S."/>
            <person name="Min B."/>
            <person name="Naranjo-Ortiz M."/>
            <person name="Looney B."/>
            <person name="Konkel Z."/>
            <person name="Slot J.C."/>
            <person name="Sakamoto Y."/>
            <person name="Steenwyk J.L."/>
            <person name="Rokas A."/>
            <person name="Carro J."/>
            <person name="Camarero S."/>
            <person name="Ferreira P."/>
            <person name="Molpeceres G."/>
            <person name="Ruiz-Duenas F.J."/>
            <person name="Serrano A."/>
            <person name="Henrissat B."/>
            <person name="Drula E."/>
            <person name="Hughes K.W."/>
            <person name="Mata J.L."/>
            <person name="Ishikawa N.K."/>
            <person name="Vargas-Isla R."/>
            <person name="Ushijima S."/>
            <person name="Smith C.A."/>
            <person name="Donoghue J."/>
            <person name="Ahrendt S."/>
            <person name="Andreopoulos W."/>
            <person name="He G."/>
            <person name="LaButti K."/>
            <person name="Lipzen A."/>
            <person name="Ng V."/>
            <person name="Riley R."/>
            <person name="Sandor L."/>
            <person name="Barry K."/>
            <person name="Martinez A.T."/>
            <person name="Xiao Y."/>
            <person name="Gibbons J.G."/>
            <person name="Terashima K."/>
            <person name="Grigoriev I.V."/>
            <person name="Hibbett D."/>
        </authorList>
    </citation>
    <scope>NUCLEOTIDE SEQUENCE</scope>
    <source>
        <strain evidence="1">ET3784</strain>
    </source>
</reference>
<sequence length="113" mass="12757">MVMVLRLPRRLRLIFLVPSSEGEEVENLNLKVLYGHLSSALFETLTSKLSLGQSLLGSGNEVPQPLANHYFALCEYYIVNVEMTGRMNHHGDLYSHELTRKVGLRERSSSLPS</sequence>
<dbReference type="AlphaFoldDB" id="A0AA38JA81"/>
<protein>
    <submittedName>
        <fullName evidence="1">Uncharacterized protein</fullName>
    </submittedName>
</protein>
<proteinExistence type="predicted"/>
<reference evidence="1" key="1">
    <citation type="submission" date="2022-08" db="EMBL/GenBank/DDBJ databases">
        <authorList>
            <consortium name="DOE Joint Genome Institute"/>
            <person name="Min B."/>
            <person name="Sierra-Patev S."/>
            <person name="Naranjo-Ortiz M."/>
            <person name="Looney B."/>
            <person name="Konkel Z."/>
            <person name="Slot J.C."/>
            <person name="Sakamoto Y."/>
            <person name="Steenwyk J.L."/>
            <person name="Rokas A."/>
            <person name="Carro J."/>
            <person name="Camarero S."/>
            <person name="Ferreira P."/>
            <person name="Molpeceres G."/>
            <person name="Ruiz-duenas F.J."/>
            <person name="Serrano A."/>
            <person name="Henrissat B."/>
            <person name="Drula E."/>
            <person name="Hughes K.W."/>
            <person name="Mata J.L."/>
            <person name="Ishikawa N.K."/>
            <person name="Vargas-Isla R."/>
            <person name="Ushijima S."/>
            <person name="Smith C.A."/>
            <person name="Ahrendt S."/>
            <person name="Andreopoulos W."/>
            <person name="He G."/>
            <person name="LaButti K."/>
            <person name="Lipzen A."/>
            <person name="Ng V."/>
            <person name="Riley R."/>
            <person name="Sandor L."/>
            <person name="Barry K."/>
            <person name="Martinez A.T."/>
            <person name="Xiao Y."/>
            <person name="Gibbons J.G."/>
            <person name="Terashima K."/>
            <person name="Hibbett D.S."/>
            <person name="Grigoriev I.V."/>
        </authorList>
    </citation>
    <scope>NUCLEOTIDE SEQUENCE</scope>
    <source>
        <strain evidence="1">ET3784</strain>
    </source>
</reference>
<evidence type="ECO:0000313" key="1">
    <source>
        <dbReference type="EMBL" id="KAJ3722053.1"/>
    </source>
</evidence>
<organism evidence="1 2">
    <name type="scientific">Lentinula guzmanii</name>
    <dbReference type="NCBI Taxonomy" id="2804957"/>
    <lineage>
        <taxon>Eukaryota</taxon>
        <taxon>Fungi</taxon>
        <taxon>Dikarya</taxon>
        <taxon>Basidiomycota</taxon>
        <taxon>Agaricomycotina</taxon>
        <taxon>Agaricomycetes</taxon>
        <taxon>Agaricomycetidae</taxon>
        <taxon>Agaricales</taxon>
        <taxon>Marasmiineae</taxon>
        <taxon>Omphalotaceae</taxon>
        <taxon>Lentinula</taxon>
    </lineage>
</organism>